<keyword evidence="2" id="KW-1185">Reference proteome</keyword>
<dbReference type="AlphaFoldDB" id="A0A8K0UWI5"/>
<dbReference type="OrthoDB" id="3070253at2759"/>
<gene>
    <name evidence="1" type="ORF">BXZ70DRAFT_1004782</name>
</gene>
<proteinExistence type="predicted"/>
<comment type="caution">
    <text evidence="1">The sequence shown here is derived from an EMBL/GenBank/DDBJ whole genome shotgun (WGS) entry which is preliminary data.</text>
</comment>
<reference evidence="1" key="1">
    <citation type="journal article" date="2021" name="New Phytol.">
        <title>Evolutionary innovations through gain and loss of genes in the ectomycorrhizal Boletales.</title>
        <authorList>
            <person name="Wu G."/>
            <person name="Miyauchi S."/>
            <person name="Morin E."/>
            <person name="Kuo A."/>
            <person name="Drula E."/>
            <person name="Varga T."/>
            <person name="Kohler A."/>
            <person name="Feng B."/>
            <person name="Cao Y."/>
            <person name="Lipzen A."/>
            <person name="Daum C."/>
            <person name="Hundley H."/>
            <person name="Pangilinan J."/>
            <person name="Johnson J."/>
            <person name="Barry K."/>
            <person name="LaButti K."/>
            <person name="Ng V."/>
            <person name="Ahrendt S."/>
            <person name="Min B."/>
            <person name="Choi I.G."/>
            <person name="Park H."/>
            <person name="Plett J.M."/>
            <person name="Magnuson J."/>
            <person name="Spatafora J.W."/>
            <person name="Nagy L.G."/>
            <person name="Henrissat B."/>
            <person name="Grigoriev I.V."/>
            <person name="Yang Z.L."/>
            <person name="Xu J."/>
            <person name="Martin F.M."/>
        </authorList>
    </citation>
    <scope>NUCLEOTIDE SEQUENCE</scope>
    <source>
        <strain evidence="1">KKN 215</strain>
    </source>
</reference>
<evidence type="ECO:0008006" key="3">
    <source>
        <dbReference type="Google" id="ProtNLM"/>
    </source>
</evidence>
<accession>A0A8K0UWI5</accession>
<organism evidence="1 2">
    <name type="scientific">Cristinia sonorae</name>
    <dbReference type="NCBI Taxonomy" id="1940300"/>
    <lineage>
        <taxon>Eukaryota</taxon>
        <taxon>Fungi</taxon>
        <taxon>Dikarya</taxon>
        <taxon>Basidiomycota</taxon>
        <taxon>Agaricomycotina</taxon>
        <taxon>Agaricomycetes</taxon>
        <taxon>Agaricomycetidae</taxon>
        <taxon>Agaricales</taxon>
        <taxon>Pleurotineae</taxon>
        <taxon>Stephanosporaceae</taxon>
        <taxon>Cristinia</taxon>
    </lineage>
</organism>
<sequence length="377" mass="42421">MSSVNHLPMAVGMLQRLTMQEAARQPRLPQELTDIVIDHLHDDKESLKACTLVSDDWFWPARFHLFNTTVITTSNEKHGLDAFLDSVATSPLQLGHQVRCLHVRGAHDKSQDDFLSILDFMKAILPRLPSIRKVTLSRMVWGQGALLPSEFTHPMPWELGMLSLKDIRLEASDAESLDVAQRHLAYLLQLFSSIRLLTIDTVRIGYRALYRTPFTVAPVVHPLLDPVIRGRCRISALNCFTEDDSFYLLAALSRLGFARNLQTLKFGSGCPEITTAAQIVTNFAASSLRFVRYRVPSDDYVASRMPVFDLSRCTSLHTAHLRGFVSSSLEARTVLTQMINTVTCTPPETQAVILEFFARPQDFDFLYDTPAKKGGRC</sequence>
<name>A0A8K0UWI5_9AGAR</name>
<evidence type="ECO:0000313" key="1">
    <source>
        <dbReference type="EMBL" id="KAH8105265.1"/>
    </source>
</evidence>
<protein>
    <recommendedName>
        <fullName evidence="3">F-box domain-containing protein</fullName>
    </recommendedName>
</protein>
<dbReference type="Proteomes" id="UP000813824">
    <property type="component" value="Unassembled WGS sequence"/>
</dbReference>
<evidence type="ECO:0000313" key="2">
    <source>
        <dbReference type="Proteomes" id="UP000813824"/>
    </source>
</evidence>
<dbReference type="EMBL" id="JAEVFJ010000004">
    <property type="protein sequence ID" value="KAH8105265.1"/>
    <property type="molecule type" value="Genomic_DNA"/>
</dbReference>